<organism evidence="4 5">
    <name type="scientific">Bradyrhizobium japonicum</name>
    <dbReference type="NCBI Taxonomy" id="375"/>
    <lineage>
        <taxon>Bacteria</taxon>
        <taxon>Pseudomonadati</taxon>
        <taxon>Pseudomonadota</taxon>
        <taxon>Alphaproteobacteria</taxon>
        <taxon>Hyphomicrobiales</taxon>
        <taxon>Nitrobacteraceae</taxon>
        <taxon>Bradyrhizobium</taxon>
    </lineage>
</organism>
<dbReference type="InterPro" id="IPR027417">
    <property type="entry name" value="P-loop_NTPase"/>
</dbReference>
<dbReference type="GO" id="GO:0005524">
    <property type="term" value="F:ATP binding"/>
    <property type="evidence" value="ECO:0007669"/>
    <property type="project" value="InterPro"/>
</dbReference>
<dbReference type="Pfam" id="PF08378">
    <property type="entry name" value="NERD"/>
    <property type="match status" value="1"/>
</dbReference>
<dbReference type="Pfam" id="PF13538">
    <property type="entry name" value="UvrD_C_2"/>
    <property type="match status" value="1"/>
</dbReference>
<dbReference type="GO" id="GO:0003677">
    <property type="term" value="F:DNA binding"/>
    <property type="evidence" value="ECO:0007669"/>
    <property type="project" value="InterPro"/>
</dbReference>
<dbReference type="SUPFAM" id="SSF52540">
    <property type="entry name" value="P-loop containing nucleoside triphosphate hydrolases"/>
    <property type="match status" value="1"/>
</dbReference>
<dbReference type="Gene3D" id="3.40.50.300">
    <property type="entry name" value="P-loop containing nucleotide triphosphate hydrolases"/>
    <property type="match status" value="2"/>
</dbReference>
<feature type="domain" description="UvrD-like helicase C-terminal" evidence="3">
    <location>
        <begin position="511"/>
        <end position="556"/>
    </location>
</feature>
<dbReference type="RefSeq" id="WP_071913940.1">
    <property type="nucleotide sequence ID" value="NZ_CP017637.1"/>
</dbReference>
<evidence type="ECO:0000259" key="3">
    <source>
        <dbReference type="Pfam" id="PF13538"/>
    </source>
</evidence>
<reference evidence="4 5" key="1">
    <citation type="submission" date="2016-11" db="EMBL/GenBank/DDBJ databases">
        <title>Complete Genome Sequence of Bradyrhizobium sp. strain J5, an isolated from soybean nodule in Hokkaido.</title>
        <authorList>
            <person name="Kanehara K."/>
        </authorList>
    </citation>
    <scope>NUCLEOTIDE SEQUENCE [LARGE SCALE GENOMIC DNA]</scope>
    <source>
        <strain evidence="4 5">J5</strain>
    </source>
</reference>
<protein>
    <recommendedName>
        <fullName evidence="1">DNA 3'-5' helicase II</fullName>
    </recommendedName>
</protein>
<proteinExistence type="predicted"/>
<evidence type="ECO:0000259" key="2">
    <source>
        <dbReference type="Pfam" id="PF08378"/>
    </source>
</evidence>
<accession>A0A1L3FFB5</accession>
<dbReference type="GO" id="GO:0043138">
    <property type="term" value="F:3'-5' DNA helicase activity"/>
    <property type="evidence" value="ECO:0007669"/>
    <property type="project" value="TreeGrafter"/>
</dbReference>
<dbReference type="Pfam" id="PF13604">
    <property type="entry name" value="AAA_30"/>
    <property type="match status" value="1"/>
</dbReference>
<evidence type="ECO:0000256" key="1">
    <source>
        <dbReference type="ARBA" id="ARBA00034923"/>
    </source>
</evidence>
<sequence>MAIMIPPLPAADAPGSEKRVFYALKAAPGTEKWTILHSLGISSSWTGEFGEIDFVIIIPDRGVICAEVKGGRVTQKEGTWFTQPFGSDVQERLKRSPFSQAQRGMWKLDKALDLKFGPGSWESRCLIGWMVILPDVDCPPVTPEFTRDEVIDQRDMAADFAGKILNAPSLVHLSERHDLCPPTTATCRRLLSFLRPDFDRIVVPATSILETERRILALTEEQYAVLDAITDNRVCIVKGPAGTGKTNIGMEAARRLSLQGKRVLLACFNRNLGFWLKKHVDDQGLSGIVAGHMHALLRDRIGSSSFADELPAATGEGAADLYGRIYFDLGALAIEEANERFDPVVIDEAQDFDPERLADVLKAWTGGKPDARTILLGDFTRQALYGKSADALEKLRSAFAGAPTFGLSINCRNTRRIATQTDLMCGFTGTKVSDKQVDGDSVEVFFETSAGAATARAAHIVTVLRTAGYPAQDVVLLGPRRRENSSIKDSNAIGGWRLKDTSSAGSGDLAYSTIHAFKGLERPVVIVIDAGASGPDETDSLLYVAMSRARVRLFVICHEEARSRINQRMTDWALGQAAAGAR</sequence>
<dbReference type="PANTHER" id="PTHR11070:SF2">
    <property type="entry name" value="ATP-DEPENDENT DNA HELICASE SRS2"/>
    <property type="match status" value="1"/>
</dbReference>
<name>A0A1L3FFB5_BRAJP</name>
<evidence type="ECO:0000313" key="4">
    <source>
        <dbReference type="EMBL" id="APG12007.1"/>
    </source>
</evidence>
<dbReference type="InterPro" id="IPR000212">
    <property type="entry name" value="DNA_helicase_UvrD/REP"/>
</dbReference>
<dbReference type="AlphaFoldDB" id="A0A1L3FFB5"/>
<dbReference type="Proteomes" id="UP000181962">
    <property type="component" value="Chromosome"/>
</dbReference>
<dbReference type="GO" id="GO:0000725">
    <property type="term" value="P:recombinational repair"/>
    <property type="evidence" value="ECO:0007669"/>
    <property type="project" value="TreeGrafter"/>
</dbReference>
<gene>
    <name evidence="4" type="ORF">BKD09_27085</name>
</gene>
<dbReference type="InterPro" id="IPR027785">
    <property type="entry name" value="UvrD-like_helicase_C"/>
</dbReference>
<dbReference type="InterPro" id="IPR011528">
    <property type="entry name" value="NERD"/>
</dbReference>
<evidence type="ECO:0000313" key="5">
    <source>
        <dbReference type="Proteomes" id="UP000181962"/>
    </source>
</evidence>
<dbReference type="EMBL" id="CP017637">
    <property type="protein sequence ID" value="APG12007.1"/>
    <property type="molecule type" value="Genomic_DNA"/>
</dbReference>
<feature type="domain" description="NERD" evidence="2">
    <location>
        <begin position="17"/>
        <end position="114"/>
    </location>
</feature>
<dbReference type="PANTHER" id="PTHR11070">
    <property type="entry name" value="UVRD / RECB / PCRA DNA HELICASE FAMILY MEMBER"/>
    <property type="match status" value="1"/>
</dbReference>
<dbReference type="OrthoDB" id="7066673at2"/>